<sequence length="52" mass="5639">KRIKAERIAWSKKGFGDADNGNNDDNNNDSNSNSNDGELANCVPHSKKTPPP</sequence>
<dbReference type="EMBL" id="JANBPG010004093">
    <property type="protein sequence ID" value="KAJ1877755.1"/>
    <property type="molecule type" value="Genomic_DNA"/>
</dbReference>
<feature type="non-terminal residue" evidence="1">
    <location>
        <position position="1"/>
    </location>
</feature>
<feature type="non-terminal residue" evidence="1">
    <location>
        <position position="52"/>
    </location>
</feature>
<accession>A0ACC1HWN6</accession>
<dbReference type="Proteomes" id="UP001150581">
    <property type="component" value="Unassembled WGS sequence"/>
</dbReference>
<protein>
    <submittedName>
        <fullName evidence="1">Uncharacterized protein</fullName>
    </submittedName>
</protein>
<reference evidence="1" key="1">
    <citation type="submission" date="2022-07" db="EMBL/GenBank/DDBJ databases">
        <title>Phylogenomic reconstructions and comparative analyses of Kickxellomycotina fungi.</title>
        <authorList>
            <person name="Reynolds N.K."/>
            <person name="Stajich J.E."/>
            <person name="Barry K."/>
            <person name="Grigoriev I.V."/>
            <person name="Crous P."/>
            <person name="Smith M.E."/>
        </authorList>
    </citation>
    <scope>NUCLEOTIDE SEQUENCE</scope>
    <source>
        <strain evidence="1">Benny 63K</strain>
    </source>
</reference>
<organism evidence="1 2">
    <name type="scientific">Kickxella alabastrina</name>
    <dbReference type="NCBI Taxonomy" id="61397"/>
    <lineage>
        <taxon>Eukaryota</taxon>
        <taxon>Fungi</taxon>
        <taxon>Fungi incertae sedis</taxon>
        <taxon>Zoopagomycota</taxon>
        <taxon>Kickxellomycotina</taxon>
        <taxon>Kickxellomycetes</taxon>
        <taxon>Kickxellales</taxon>
        <taxon>Kickxellaceae</taxon>
        <taxon>Kickxella</taxon>
    </lineage>
</organism>
<comment type="caution">
    <text evidence="1">The sequence shown here is derived from an EMBL/GenBank/DDBJ whole genome shotgun (WGS) entry which is preliminary data.</text>
</comment>
<evidence type="ECO:0000313" key="1">
    <source>
        <dbReference type="EMBL" id="KAJ1877755.1"/>
    </source>
</evidence>
<evidence type="ECO:0000313" key="2">
    <source>
        <dbReference type="Proteomes" id="UP001150581"/>
    </source>
</evidence>
<proteinExistence type="predicted"/>
<keyword evidence="2" id="KW-1185">Reference proteome</keyword>
<gene>
    <name evidence="1" type="ORF">LPJ66_012037</name>
</gene>
<name>A0ACC1HWN6_9FUNG</name>